<evidence type="ECO:0000313" key="6">
    <source>
        <dbReference type="Proteomes" id="UP001153148"/>
    </source>
</evidence>
<keyword evidence="3" id="KW-0732">Signal</keyword>
<sequence>MSILPLRLGGVILSSALGFAGSDCAKMSRQQQQEDEELIILYGYYQKLISRSVVKRRKKRVWSRNLVLKQNTMSHTVTILPELDVDDLRNYLRMNEDNYKHLLSIVSQRLTKQYFQRNTKLCDVNRRLKSQIWSSVVTIVLVEGKNLLPMDIDGFSDPYAKFSTWTRTCEHTDIGVSHVWYGLPVVGILRLKPWTGVMKIRTPKWCFALPTLGNEKYKSKVIYKTLNPSWLEQFDLHLYDDQSQDLEVHNKASPASVAAAWSNARLLQ</sequence>
<feature type="domain" description="C2" evidence="4">
    <location>
        <begin position="117"/>
        <end position="268"/>
    </location>
</feature>
<protein>
    <recommendedName>
        <fullName evidence="4">C2 domain-containing protein</fullName>
    </recommendedName>
</protein>
<dbReference type="SUPFAM" id="SSF49562">
    <property type="entry name" value="C2 domain (Calcium/lipid-binding domain, CaLB)"/>
    <property type="match status" value="1"/>
</dbReference>
<keyword evidence="2" id="KW-0106">Calcium</keyword>
<name>A0ABN7NG01_TIMPD</name>
<dbReference type="Pfam" id="PF00168">
    <property type="entry name" value="C2"/>
    <property type="match status" value="2"/>
</dbReference>
<accession>A0ABN7NG01</accession>
<dbReference type="InterPro" id="IPR000008">
    <property type="entry name" value="C2_dom"/>
</dbReference>
<evidence type="ECO:0000256" key="3">
    <source>
        <dbReference type="SAM" id="SignalP"/>
    </source>
</evidence>
<evidence type="ECO:0000313" key="5">
    <source>
        <dbReference type="EMBL" id="CAG2054801.1"/>
    </source>
</evidence>
<dbReference type="InterPro" id="IPR035892">
    <property type="entry name" value="C2_domain_sf"/>
</dbReference>
<dbReference type="PANTHER" id="PTHR45911:SF4">
    <property type="entry name" value="MULTIPLE C2 AND TRANSMEMBRANE DOMAIN-CONTAINING PROTEIN"/>
    <property type="match status" value="1"/>
</dbReference>
<keyword evidence="6" id="KW-1185">Reference proteome</keyword>
<evidence type="ECO:0000259" key="4">
    <source>
        <dbReference type="PROSITE" id="PS50004"/>
    </source>
</evidence>
<dbReference type="Gene3D" id="2.60.40.150">
    <property type="entry name" value="C2 domain"/>
    <property type="match status" value="1"/>
</dbReference>
<dbReference type="PROSITE" id="PS50004">
    <property type="entry name" value="C2"/>
    <property type="match status" value="1"/>
</dbReference>
<keyword evidence="1" id="KW-0479">Metal-binding</keyword>
<dbReference type="Proteomes" id="UP001153148">
    <property type="component" value="Unassembled WGS sequence"/>
</dbReference>
<feature type="chain" id="PRO_5045666709" description="C2 domain-containing protein" evidence="3">
    <location>
        <begin position="25"/>
        <end position="268"/>
    </location>
</feature>
<dbReference type="PANTHER" id="PTHR45911">
    <property type="entry name" value="C2 DOMAIN-CONTAINING PROTEIN"/>
    <property type="match status" value="1"/>
</dbReference>
<dbReference type="EMBL" id="CAJPIN010001750">
    <property type="protein sequence ID" value="CAG2054801.1"/>
    <property type="molecule type" value="Genomic_DNA"/>
</dbReference>
<feature type="signal peptide" evidence="3">
    <location>
        <begin position="1"/>
        <end position="24"/>
    </location>
</feature>
<organism evidence="5 6">
    <name type="scientific">Timema podura</name>
    <name type="common">Walking stick</name>
    <dbReference type="NCBI Taxonomy" id="61482"/>
    <lineage>
        <taxon>Eukaryota</taxon>
        <taxon>Metazoa</taxon>
        <taxon>Ecdysozoa</taxon>
        <taxon>Arthropoda</taxon>
        <taxon>Hexapoda</taxon>
        <taxon>Insecta</taxon>
        <taxon>Pterygota</taxon>
        <taxon>Neoptera</taxon>
        <taxon>Polyneoptera</taxon>
        <taxon>Phasmatodea</taxon>
        <taxon>Timematodea</taxon>
        <taxon>Timematoidea</taxon>
        <taxon>Timematidae</taxon>
        <taxon>Timema</taxon>
    </lineage>
</organism>
<reference evidence="5" key="1">
    <citation type="submission" date="2021-03" db="EMBL/GenBank/DDBJ databases">
        <authorList>
            <person name="Tran Van P."/>
        </authorList>
    </citation>
    <scope>NUCLEOTIDE SEQUENCE</scope>
</reference>
<evidence type="ECO:0000256" key="1">
    <source>
        <dbReference type="ARBA" id="ARBA00022723"/>
    </source>
</evidence>
<proteinExistence type="predicted"/>
<gene>
    <name evidence="5" type="ORF">TPAB3V08_LOCUS1819</name>
</gene>
<evidence type="ECO:0000256" key="2">
    <source>
        <dbReference type="ARBA" id="ARBA00022837"/>
    </source>
</evidence>
<comment type="caution">
    <text evidence="5">The sequence shown here is derived from an EMBL/GenBank/DDBJ whole genome shotgun (WGS) entry which is preliminary data.</text>
</comment>